<dbReference type="InterPro" id="IPR036101">
    <property type="entry name" value="CarD-like/TRCF_RID_sf"/>
</dbReference>
<dbReference type="InterPro" id="IPR027417">
    <property type="entry name" value="P-loop_NTPase"/>
</dbReference>
<comment type="subcellular location">
    <subcellularLocation>
        <location evidence="9">Cytoplasm</location>
    </subcellularLocation>
</comment>
<keyword evidence="2 9" id="KW-0547">Nucleotide-binding</keyword>
<dbReference type="EC" id="3.6.4.-" evidence="9"/>
<dbReference type="Gene3D" id="3.30.2060.10">
    <property type="entry name" value="Penicillin-binding protein 1b domain"/>
    <property type="match status" value="1"/>
</dbReference>
<dbReference type="Proteomes" id="UP001596303">
    <property type="component" value="Unassembled WGS sequence"/>
</dbReference>
<dbReference type="InterPro" id="IPR037235">
    <property type="entry name" value="TRCF-like_C_D7"/>
</dbReference>
<organism evidence="12 13">
    <name type="scientific">Ponticaulis profundi</name>
    <dbReference type="NCBI Taxonomy" id="2665222"/>
    <lineage>
        <taxon>Bacteria</taxon>
        <taxon>Pseudomonadati</taxon>
        <taxon>Pseudomonadota</taxon>
        <taxon>Alphaproteobacteria</taxon>
        <taxon>Hyphomonadales</taxon>
        <taxon>Hyphomonadaceae</taxon>
        <taxon>Ponticaulis</taxon>
    </lineage>
</organism>
<dbReference type="InterPro" id="IPR014001">
    <property type="entry name" value="Helicase_ATP-bd"/>
</dbReference>
<dbReference type="Pfam" id="PF17757">
    <property type="entry name" value="UvrB_inter"/>
    <property type="match status" value="1"/>
</dbReference>
<evidence type="ECO:0000256" key="2">
    <source>
        <dbReference type="ARBA" id="ARBA00022741"/>
    </source>
</evidence>
<evidence type="ECO:0000256" key="7">
    <source>
        <dbReference type="ARBA" id="ARBA00023125"/>
    </source>
</evidence>
<feature type="domain" description="Helicase ATP-binding" evidence="10">
    <location>
        <begin position="616"/>
        <end position="777"/>
    </location>
</feature>
<comment type="caution">
    <text evidence="12">The sequence shown here is derived from an EMBL/GenBank/DDBJ whole genome shotgun (WGS) entry which is preliminary data.</text>
</comment>
<evidence type="ECO:0000256" key="8">
    <source>
        <dbReference type="ARBA" id="ARBA00023204"/>
    </source>
</evidence>
<dbReference type="Pfam" id="PF00271">
    <property type="entry name" value="Helicase_C"/>
    <property type="match status" value="1"/>
</dbReference>
<dbReference type="InterPro" id="IPR041471">
    <property type="entry name" value="UvrB_inter"/>
</dbReference>
<keyword evidence="5" id="KW-0347">Helicase</keyword>
<dbReference type="PROSITE" id="PS51194">
    <property type="entry name" value="HELICASE_CTER"/>
    <property type="match status" value="1"/>
</dbReference>
<evidence type="ECO:0000256" key="9">
    <source>
        <dbReference type="HAMAP-Rule" id="MF_00969"/>
    </source>
</evidence>
<dbReference type="SMART" id="SM00490">
    <property type="entry name" value="HELICc"/>
    <property type="match status" value="1"/>
</dbReference>
<evidence type="ECO:0000256" key="5">
    <source>
        <dbReference type="ARBA" id="ARBA00022806"/>
    </source>
</evidence>
<dbReference type="InterPro" id="IPR011545">
    <property type="entry name" value="DEAD/DEAH_box_helicase_dom"/>
</dbReference>
<dbReference type="HAMAP" id="MF_00969">
    <property type="entry name" value="TRCF"/>
    <property type="match status" value="1"/>
</dbReference>
<keyword evidence="6 9" id="KW-0067">ATP-binding</keyword>
<dbReference type="SUPFAM" id="SSF143517">
    <property type="entry name" value="TRCF domain-like"/>
    <property type="match status" value="1"/>
</dbReference>
<dbReference type="SMART" id="SM00982">
    <property type="entry name" value="TRCF"/>
    <property type="match status" value="1"/>
</dbReference>
<comment type="similarity">
    <text evidence="9">In the N-terminal section; belongs to the UvrB family.</text>
</comment>
<dbReference type="InterPro" id="IPR004576">
    <property type="entry name" value="Mfd"/>
</dbReference>
<keyword evidence="4 9" id="KW-0378">Hydrolase</keyword>
<dbReference type="Pfam" id="PF03461">
    <property type="entry name" value="TRCF"/>
    <property type="match status" value="1"/>
</dbReference>
<evidence type="ECO:0000313" key="12">
    <source>
        <dbReference type="EMBL" id="MFC6199902.1"/>
    </source>
</evidence>
<dbReference type="Gene3D" id="2.40.10.170">
    <property type="match status" value="1"/>
</dbReference>
<dbReference type="InterPro" id="IPR047112">
    <property type="entry name" value="RecG/Mfd"/>
</dbReference>
<proteinExistence type="inferred from homology"/>
<dbReference type="NCBIfam" id="TIGR00580">
    <property type="entry name" value="mfd"/>
    <property type="match status" value="1"/>
</dbReference>
<dbReference type="PANTHER" id="PTHR47964:SF1">
    <property type="entry name" value="ATP-DEPENDENT DNA HELICASE HOMOLOG RECG, CHLOROPLASTIC"/>
    <property type="match status" value="1"/>
</dbReference>
<dbReference type="InterPro" id="IPR001650">
    <property type="entry name" value="Helicase_C-like"/>
</dbReference>
<reference evidence="13" key="1">
    <citation type="journal article" date="2019" name="Int. J. Syst. Evol. Microbiol.">
        <title>The Global Catalogue of Microorganisms (GCM) 10K type strain sequencing project: providing services to taxonomists for standard genome sequencing and annotation.</title>
        <authorList>
            <consortium name="The Broad Institute Genomics Platform"/>
            <consortium name="The Broad Institute Genome Sequencing Center for Infectious Disease"/>
            <person name="Wu L."/>
            <person name="Ma J."/>
        </authorList>
    </citation>
    <scope>NUCLEOTIDE SEQUENCE [LARGE SCALE GENOMIC DNA]</scope>
    <source>
        <strain evidence="13">CGMCC-1.15741</strain>
    </source>
</reference>
<evidence type="ECO:0000256" key="4">
    <source>
        <dbReference type="ARBA" id="ARBA00022801"/>
    </source>
</evidence>
<comment type="similarity">
    <text evidence="9">In the C-terminal section; belongs to the helicase family. RecG subfamily.</text>
</comment>
<feature type="domain" description="Helicase C-terminal" evidence="11">
    <location>
        <begin position="798"/>
        <end position="952"/>
    </location>
</feature>
<accession>A0ABW1SDU7</accession>
<dbReference type="SUPFAM" id="SSF52540">
    <property type="entry name" value="P-loop containing nucleoside triphosphate hydrolases"/>
    <property type="match status" value="4"/>
</dbReference>
<keyword evidence="7 9" id="KW-0238">DNA-binding</keyword>
<dbReference type="PROSITE" id="PS51192">
    <property type="entry name" value="HELICASE_ATP_BIND_1"/>
    <property type="match status" value="1"/>
</dbReference>
<evidence type="ECO:0000313" key="13">
    <source>
        <dbReference type="Proteomes" id="UP001596303"/>
    </source>
</evidence>
<dbReference type="SMART" id="SM00487">
    <property type="entry name" value="DEXDc"/>
    <property type="match status" value="1"/>
</dbReference>
<evidence type="ECO:0000259" key="11">
    <source>
        <dbReference type="PROSITE" id="PS51194"/>
    </source>
</evidence>
<keyword evidence="1 9" id="KW-0963">Cytoplasm</keyword>
<dbReference type="Pfam" id="PF00270">
    <property type="entry name" value="DEAD"/>
    <property type="match status" value="1"/>
</dbReference>
<dbReference type="EMBL" id="JBHSSW010000066">
    <property type="protein sequence ID" value="MFC6199902.1"/>
    <property type="molecule type" value="Genomic_DNA"/>
</dbReference>
<keyword evidence="3 9" id="KW-0227">DNA damage</keyword>
<evidence type="ECO:0000259" key="10">
    <source>
        <dbReference type="PROSITE" id="PS51192"/>
    </source>
</evidence>
<dbReference type="Gene3D" id="3.40.50.300">
    <property type="entry name" value="P-loop containing nucleotide triphosphate hydrolases"/>
    <property type="match status" value="2"/>
</dbReference>
<evidence type="ECO:0000256" key="1">
    <source>
        <dbReference type="ARBA" id="ARBA00022490"/>
    </source>
</evidence>
<dbReference type="SUPFAM" id="SSF141259">
    <property type="entry name" value="CarD-like"/>
    <property type="match status" value="1"/>
</dbReference>
<keyword evidence="8 9" id="KW-0234">DNA repair</keyword>
<protein>
    <recommendedName>
        <fullName evidence="9">Transcription-repair-coupling factor</fullName>
        <shortName evidence="9">TRCF</shortName>
        <ecNumber evidence="9">3.6.4.-</ecNumber>
    </recommendedName>
</protein>
<dbReference type="Gene3D" id="3.90.1150.50">
    <property type="entry name" value="Transcription-repair-coupling factor, D7 domain"/>
    <property type="match status" value="1"/>
</dbReference>
<dbReference type="PANTHER" id="PTHR47964">
    <property type="entry name" value="ATP-DEPENDENT DNA HELICASE HOMOLOG RECG, CHLOROPLASTIC"/>
    <property type="match status" value="1"/>
</dbReference>
<dbReference type="SMART" id="SM01058">
    <property type="entry name" value="CarD_TRCF"/>
    <property type="match status" value="1"/>
</dbReference>
<dbReference type="Gene3D" id="3.40.50.11180">
    <property type="match status" value="1"/>
</dbReference>
<dbReference type="InterPro" id="IPR003711">
    <property type="entry name" value="CarD-like/TRCF_RID"/>
</dbReference>
<gene>
    <name evidence="9 12" type="primary">mfd</name>
    <name evidence="12" type="ORF">ACFQDM_17650</name>
</gene>
<sequence>MDIFSQLSPSGEIETIAGAPFGSEALAIASYAQKAERAVVYVAADERKAQTLQALVSFFAPTVPVLNLPAWDCLPYDRVSPAPAVAARRCSTLAKLARYTGDSALVVVTTAAALIQKCAPQETMQASSLHLKAGQIVEPKDLETFLITNGYTRTSTVRERGEYAQRGGIIDIYSPSHTDPVRLDFFGDALESIRSFDPETQRSLKQLKTIEFSPVSEILFTDDALSRFRTKFIEMFGTPAGDPMYEATRSRIRKQGVENWLPLFHDHLDTVFDYLPKQTVITFDAIAQEAVLERYAQAEDYFQARVTAAGDKESAKVLAPGALYSSWDQVKAELQDRQVARFTSRDAEPGSGLLTLDAKPGRDFAPERVQGKNVFDAVVSYIQDARKDNQNVVLAAWSAGSADRLQNVLNDHGLEHVERVYSLEAARASGLCVAELPLDSGFEYQDLTFISEQDMLGDRLSRPKKRRKATNFIAEVSALTPGDFVVHVEHGVALYKGLVTVEVSGAPHDCLELHYSGGDKLLLPVENIELVSRYGSDASESVLDKLGGVGWQSRKAKAKKRIMEMADGLIQLAAERSLRKANVIDGQEGYYEEFAARFPYEETEDQLRAIEECLGDLASGKPMDRLICGDVGFGKTEVALRTAFVAAMSGIQVAVIAPTTLLARQHYQTFKERLAGWPIEVRQLSRLVKTSEANETKEALKSGKCDIIVGTHAVLSKNIEFDRLGLLVIDEEQRFGVKHKERLKELKADVHVLTLSATPIPRTLQMALTGIRDLSIIATPPVDRLSVRTYITEFDALTIREALLRERYRGGQAFIVAPRVKDLPEIEAFLRDQVPEVSFVTAHGQMAAGELDELMTAFYDGKYDVLLSTTIVESGLDIPRANTLILHRADMFGLAQMYQLRGRVGRSKLRAYAYFTTPKNKALTEAAEKRLKVLQSLDSLGAGFMLASHDLDMRGGGNLLGDQQSGHVKEVGVELYQSMLEDAVRTLQQGGQDFEDDWSPQINLGLAALIPDTYVEDLNIRMSLYRRLSEIETDAEREAFAAELIDRFGPIPEETKQLLEIAAVKVACKKIGIAKLDAGPKGAVFAFRDKASVDPAKLVALVQTRPNVLKLRPDFKLVFSGNWSSVTRRARGVRELLNEIQATAD</sequence>
<dbReference type="Gene3D" id="3.40.50.11140">
    <property type="match status" value="1"/>
</dbReference>
<keyword evidence="13" id="KW-1185">Reference proteome</keyword>
<comment type="function">
    <text evidence="9">Couples transcription and DNA repair by recognizing RNA polymerase (RNAP) stalled at DNA lesions. Mediates ATP-dependent release of RNAP and its truncated transcript from the DNA, and recruitment of nucleotide excision repair machinery to the damaged site.</text>
</comment>
<dbReference type="CDD" id="cd17991">
    <property type="entry name" value="DEXHc_TRCF"/>
    <property type="match status" value="1"/>
</dbReference>
<name>A0ABW1SDU7_9PROT</name>
<dbReference type="RefSeq" id="WP_377381510.1">
    <property type="nucleotide sequence ID" value="NZ_JBHSSW010000066.1"/>
</dbReference>
<evidence type="ECO:0000256" key="3">
    <source>
        <dbReference type="ARBA" id="ARBA00022763"/>
    </source>
</evidence>
<dbReference type="InterPro" id="IPR005118">
    <property type="entry name" value="TRCF_C"/>
</dbReference>
<evidence type="ECO:0000256" key="6">
    <source>
        <dbReference type="ARBA" id="ARBA00022840"/>
    </source>
</evidence>
<dbReference type="Pfam" id="PF02559">
    <property type="entry name" value="CarD_TRCF_RID"/>
    <property type="match status" value="1"/>
</dbReference>